<feature type="region of interest" description="Disordered" evidence="1">
    <location>
        <begin position="1"/>
        <end position="34"/>
    </location>
</feature>
<comment type="caution">
    <text evidence="2">The sequence shown here is derived from an EMBL/GenBank/DDBJ whole genome shotgun (WGS) entry which is preliminary data.</text>
</comment>
<evidence type="ECO:0000313" key="3">
    <source>
        <dbReference type="Proteomes" id="UP000239576"/>
    </source>
</evidence>
<feature type="compositionally biased region" description="Polar residues" evidence="1">
    <location>
        <begin position="7"/>
        <end position="28"/>
    </location>
</feature>
<accession>A0A2T1E1R4</accession>
<protein>
    <submittedName>
        <fullName evidence="2">Uncharacterized protein</fullName>
    </submittedName>
</protein>
<dbReference type="EMBL" id="PVWK01000101">
    <property type="protein sequence ID" value="PSB26695.1"/>
    <property type="molecule type" value="Genomic_DNA"/>
</dbReference>
<reference evidence="2 3" key="2">
    <citation type="submission" date="2018-03" db="EMBL/GenBank/DDBJ databases">
        <title>The ancient ancestry and fast evolution of plastids.</title>
        <authorList>
            <person name="Moore K.R."/>
            <person name="Magnabosco C."/>
            <person name="Momper L."/>
            <person name="Gold D.A."/>
            <person name="Bosak T."/>
            <person name="Fournier G.P."/>
        </authorList>
    </citation>
    <scope>NUCLEOTIDE SEQUENCE [LARGE SCALE GENOMIC DNA]</scope>
    <source>
        <strain evidence="2 3">ULC18</strain>
    </source>
</reference>
<reference evidence="3" key="1">
    <citation type="submission" date="2018-02" db="EMBL/GenBank/DDBJ databases">
        <authorList>
            <person name="Moore K."/>
            <person name="Momper L."/>
        </authorList>
    </citation>
    <scope>NUCLEOTIDE SEQUENCE [LARGE SCALE GENOMIC DNA]</scope>
    <source>
        <strain evidence="3">ULC18</strain>
    </source>
</reference>
<organism evidence="2 3">
    <name type="scientific">Stenomitos frigidus ULC18</name>
    <dbReference type="NCBI Taxonomy" id="2107698"/>
    <lineage>
        <taxon>Bacteria</taxon>
        <taxon>Bacillati</taxon>
        <taxon>Cyanobacteriota</taxon>
        <taxon>Cyanophyceae</taxon>
        <taxon>Leptolyngbyales</taxon>
        <taxon>Leptolyngbyaceae</taxon>
        <taxon>Stenomitos</taxon>
    </lineage>
</organism>
<dbReference type="Proteomes" id="UP000239576">
    <property type="component" value="Unassembled WGS sequence"/>
</dbReference>
<proteinExistence type="predicted"/>
<dbReference type="AlphaFoldDB" id="A0A2T1E1R4"/>
<keyword evidence="3" id="KW-1185">Reference proteome</keyword>
<evidence type="ECO:0000313" key="2">
    <source>
        <dbReference type="EMBL" id="PSB26695.1"/>
    </source>
</evidence>
<evidence type="ECO:0000256" key="1">
    <source>
        <dbReference type="SAM" id="MobiDB-lite"/>
    </source>
</evidence>
<gene>
    <name evidence="2" type="ORF">C7B82_19030</name>
</gene>
<sequence>MAPQAAPTLSANASTLGVKPSNETTCPSNAPVKGKVTKKRGNIYHVAKEPDFARVKPEICFKDTATAEKAGFRAPRQ</sequence>
<name>A0A2T1E1R4_9CYAN</name>